<feature type="transmembrane region" description="Helical" evidence="1">
    <location>
        <begin position="564"/>
        <end position="589"/>
    </location>
</feature>
<dbReference type="KEGG" id="cqu:CpipJ_CPIJ001664"/>
<evidence type="ECO:0000256" key="1">
    <source>
        <dbReference type="SAM" id="Phobius"/>
    </source>
</evidence>
<keyword evidence="1" id="KW-1133">Transmembrane helix</keyword>
<keyword evidence="1" id="KW-0812">Transmembrane</keyword>
<dbReference type="SUPFAM" id="SSF53850">
    <property type="entry name" value="Periplasmic binding protein-like II"/>
    <property type="match status" value="1"/>
</dbReference>
<dbReference type="AlphaFoldDB" id="B0W3C0"/>
<accession>B0W3C0</accession>
<dbReference type="InParanoid" id="B0W3C0"/>
<protein>
    <submittedName>
        <fullName evidence="2 3">Uncharacterized protein</fullName>
    </submittedName>
</protein>
<name>B0W3C0_CULQU</name>
<dbReference type="EMBL" id="DS231831">
    <property type="protein sequence ID" value="EDS31263.1"/>
    <property type="molecule type" value="Genomic_DNA"/>
</dbReference>
<proteinExistence type="predicted"/>
<evidence type="ECO:0000313" key="3">
    <source>
        <dbReference type="EnsemblMetazoa" id="CPIJ001664-PA"/>
    </source>
</evidence>
<evidence type="ECO:0000313" key="2">
    <source>
        <dbReference type="EMBL" id="EDS31263.1"/>
    </source>
</evidence>
<keyword evidence="4" id="KW-1185">Reference proteome</keyword>
<reference evidence="2" key="1">
    <citation type="submission" date="2007-03" db="EMBL/GenBank/DDBJ databases">
        <title>Annotation of Culex pipiens quinquefasciatus.</title>
        <authorList>
            <consortium name="The Broad Institute Genome Sequencing Platform"/>
            <person name="Atkinson P.W."/>
            <person name="Hemingway J."/>
            <person name="Christensen B.M."/>
            <person name="Higgs S."/>
            <person name="Kodira C."/>
            <person name="Hannick L."/>
            <person name="Megy K."/>
            <person name="O'Leary S."/>
            <person name="Pearson M."/>
            <person name="Haas B.J."/>
            <person name="Mauceli E."/>
            <person name="Wortman J.R."/>
            <person name="Lee N.H."/>
            <person name="Guigo R."/>
            <person name="Stanke M."/>
            <person name="Alvarado L."/>
            <person name="Amedeo P."/>
            <person name="Antoine C.H."/>
            <person name="Arensburger P."/>
            <person name="Bidwell S.L."/>
            <person name="Crawford M."/>
            <person name="Camaro F."/>
            <person name="Devon K."/>
            <person name="Engels R."/>
            <person name="Hammond M."/>
            <person name="Howarth C."/>
            <person name="Koehrsen M."/>
            <person name="Lawson D."/>
            <person name="Montgomery P."/>
            <person name="Nene V."/>
            <person name="Nusbaum C."/>
            <person name="Puiu D."/>
            <person name="Romero-Severson J."/>
            <person name="Severson D.W."/>
            <person name="Shumway M."/>
            <person name="Sisk P."/>
            <person name="Stolte C."/>
            <person name="Zeng Q."/>
            <person name="Eisenstadt E."/>
            <person name="Fraser-Liggett C."/>
            <person name="Strausberg R."/>
            <person name="Galagan J."/>
            <person name="Birren B."/>
            <person name="Collins F.H."/>
        </authorList>
    </citation>
    <scope>NUCLEOTIDE SEQUENCE [LARGE SCALE GENOMIC DNA]</scope>
    <source>
        <strain evidence="2">JHB</strain>
    </source>
</reference>
<keyword evidence="1" id="KW-0472">Membrane</keyword>
<sequence length="667" mass="77114">MIRLPKLFRNNLVMLPWFNFESYNLHRTGRLERFVMISLTVLAFFIKTAFENTLTSLITSWPERSEVSKLEELMQAGWKIKTNLWHEKNILSQDPKWSNALEYQPNVQLRSTELTACLITAELYNGLQVIWDDAGMREGVRILPEQLNFGYGMYYFGSSFDLAGQFETIQRRLYDAGIYAHLEYLELERQKRFIKRRKASNTDPISVSTIDNYPYVSFRGTPTGIDIALLRIIAARLNRSLEISQFFCNGTETNTDCLLRKYSQNKEYTIHLDRDVYRRPSAGFISALTPTKLVIMVPCRSTLDVFGPQYNPFKKLMAITILCILLGSTMITCCAPKVFRNNLILLPWFNFQSYNLHRTGRLERYTMMSLILFTFFLRTALENKLIAIIPSWPLRSEVNSFEELLSAGWTVQTALRFEARALQEDLRWKHAIQYKGFRLDNNPGQAYLTTARLYESFSTLWKAMNFRFTFRILPEQFCLGYGLYYARVDDDFAGHFESMQRRLYDTGIYAYWNGIMQEDIYPYISVGIKVINDDTGLNPFTELGDLSFGSYRESPEADRSSPGLLFYLALLGGFVSTCGVLMCCVFLFGEDPPVVDAARAPTPRRTVDRRRKTGSDVDDDDDDAKRFVILFTERLRFAPTKSLFGMGGFPARKEEYEDKPVCAVSPE</sequence>
<dbReference type="VEuPathDB" id="VectorBase:CPIJ001664"/>
<reference evidence="3" key="2">
    <citation type="submission" date="2020-05" db="UniProtKB">
        <authorList>
            <consortium name="EnsemblMetazoa"/>
        </authorList>
    </citation>
    <scope>IDENTIFICATION</scope>
    <source>
        <strain evidence="3">JHB</strain>
    </source>
</reference>
<gene>
    <name evidence="3" type="primary">6032635</name>
    <name evidence="2" type="ORF">CpipJ_CPIJ001664</name>
</gene>
<organism>
    <name type="scientific">Culex quinquefasciatus</name>
    <name type="common">Southern house mosquito</name>
    <name type="synonym">Culex pungens</name>
    <dbReference type="NCBI Taxonomy" id="7176"/>
    <lineage>
        <taxon>Eukaryota</taxon>
        <taxon>Metazoa</taxon>
        <taxon>Ecdysozoa</taxon>
        <taxon>Arthropoda</taxon>
        <taxon>Hexapoda</taxon>
        <taxon>Insecta</taxon>
        <taxon>Pterygota</taxon>
        <taxon>Neoptera</taxon>
        <taxon>Endopterygota</taxon>
        <taxon>Diptera</taxon>
        <taxon>Nematocera</taxon>
        <taxon>Culicoidea</taxon>
        <taxon>Culicidae</taxon>
        <taxon>Culicinae</taxon>
        <taxon>Culicini</taxon>
        <taxon>Culex</taxon>
        <taxon>Culex</taxon>
    </lineage>
</organism>
<dbReference type="Proteomes" id="UP000002320">
    <property type="component" value="Unassembled WGS sequence"/>
</dbReference>
<dbReference type="EnsemblMetazoa" id="CPIJ001664-RA">
    <property type="protein sequence ID" value="CPIJ001664-PA"/>
    <property type="gene ID" value="CPIJ001664"/>
</dbReference>
<dbReference type="HOGENOM" id="CLU_411768_0_0_1"/>
<evidence type="ECO:0000313" key="4">
    <source>
        <dbReference type="Proteomes" id="UP000002320"/>
    </source>
</evidence>